<dbReference type="AlphaFoldDB" id="A0A9D7XCR2"/>
<gene>
    <name evidence="2" type="ORF">IPO85_06000</name>
</gene>
<dbReference type="PROSITE" id="PS50005">
    <property type="entry name" value="TPR"/>
    <property type="match status" value="2"/>
</dbReference>
<evidence type="ECO:0000256" key="1">
    <source>
        <dbReference type="PROSITE-ProRule" id="PRU00339"/>
    </source>
</evidence>
<dbReference type="Pfam" id="PF00515">
    <property type="entry name" value="TPR_1"/>
    <property type="match status" value="1"/>
</dbReference>
<dbReference type="PANTHER" id="PTHR12558:SF13">
    <property type="entry name" value="CELL DIVISION CYCLE PROTEIN 27 HOMOLOG"/>
    <property type="match status" value="1"/>
</dbReference>
<evidence type="ECO:0000313" key="2">
    <source>
        <dbReference type="EMBL" id="MBK9717054.1"/>
    </source>
</evidence>
<dbReference type="SMART" id="SM00028">
    <property type="entry name" value="TPR"/>
    <property type="match status" value="5"/>
</dbReference>
<dbReference type="PANTHER" id="PTHR12558">
    <property type="entry name" value="CELL DIVISION CYCLE 16,23,27"/>
    <property type="match status" value="1"/>
</dbReference>
<comment type="caution">
    <text evidence="2">The sequence shown here is derived from an EMBL/GenBank/DDBJ whole genome shotgun (WGS) entry which is preliminary data.</text>
</comment>
<dbReference type="InterPro" id="IPR019734">
    <property type="entry name" value="TPR_rpt"/>
</dbReference>
<dbReference type="EMBL" id="JADKFW010000004">
    <property type="protein sequence ID" value="MBK9717054.1"/>
    <property type="molecule type" value="Genomic_DNA"/>
</dbReference>
<organism evidence="2 3">
    <name type="scientific">Candidatus Defluviibacterium haderslevense</name>
    <dbReference type="NCBI Taxonomy" id="2981993"/>
    <lineage>
        <taxon>Bacteria</taxon>
        <taxon>Pseudomonadati</taxon>
        <taxon>Bacteroidota</taxon>
        <taxon>Saprospiria</taxon>
        <taxon>Saprospirales</taxon>
        <taxon>Saprospiraceae</taxon>
        <taxon>Candidatus Defluviibacterium</taxon>
    </lineage>
</organism>
<sequence>MEAFIQESMKDFDKMFYTLREALIINPNNTEALEQIWVSVEFSKKYDESVSLHLNLIDKNPYSYLAWYNLGHAYSCLGEYKKAIDALEYSFLINSRFEQGYMDCAELALQIGQYEKAFQCYSDANDIFGPDTELVAYMAECLIKLNRHKDAKSMLLKAVHQDPFNDEIFFYLGECYFSEKNWDKALHYYKESIEIDEYREEYHSALAHVYCEMGNSKKAETHFAKAARCGQEQSQYWAMYIKFLLEKQNFEKAEKIIRRADKYSVGTDLTFCKVAYNLLTNNRPAALIDLEEALQEDSSMSKILFEIIPTLQDDVEIKGMIRYFSA</sequence>
<feature type="repeat" description="TPR" evidence="1">
    <location>
        <begin position="166"/>
        <end position="199"/>
    </location>
</feature>
<dbReference type="Gene3D" id="1.25.40.10">
    <property type="entry name" value="Tetratricopeptide repeat domain"/>
    <property type="match status" value="2"/>
</dbReference>
<proteinExistence type="predicted"/>
<feature type="repeat" description="TPR" evidence="1">
    <location>
        <begin position="64"/>
        <end position="97"/>
    </location>
</feature>
<evidence type="ECO:0000313" key="3">
    <source>
        <dbReference type="Proteomes" id="UP000808349"/>
    </source>
</evidence>
<accession>A0A9D7XCR2</accession>
<keyword evidence="1" id="KW-0802">TPR repeat</keyword>
<dbReference type="Proteomes" id="UP000808349">
    <property type="component" value="Unassembled WGS sequence"/>
</dbReference>
<reference evidence="2 3" key="1">
    <citation type="submission" date="2020-10" db="EMBL/GenBank/DDBJ databases">
        <title>Connecting structure to function with the recovery of over 1000 high-quality activated sludge metagenome-assembled genomes encoding full-length rRNA genes using long-read sequencing.</title>
        <authorList>
            <person name="Singleton C.M."/>
            <person name="Petriglieri F."/>
            <person name="Kristensen J.M."/>
            <person name="Kirkegaard R.H."/>
            <person name="Michaelsen T.Y."/>
            <person name="Andersen M.H."/>
            <person name="Karst S.M."/>
            <person name="Dueholm M.S."/>
            <person name="Nielsen P.H."/>
            <person name="Albertsen M."/>
        </authorList>
    </citation>
    <scope>NUCLEOTIDE SEQUENCE [LARGE SCALE GENOMIC DNA]</scope>
    <source>
        <strain evidence="2">Ribe_18-Q3-R11-54_BAT3C.373</strain>
    </source>
</reference>
<dbReference type="SUPFAM" id="SSF48452">
    <property type="entry name" value="TPR-like"/>
    <property type="match status" value="1"/>
</dbReference>
<dbReference type="Pfam" id="PF13431">
    <property type="entry name" value="TPR_17"/>
    <property type="match status" value="1"/>
</dbReference>
<name>A0A9D7XCR2_9BACT</name>
<dbReference type="Pfam" id="PF14559">
    <property type="entry name" value="TPR_19"/>
    <property type="match status" value="1"/>
</dbReference>
<dbReference type="InterPro" id="IPR011990">
    <property type="entry name" value="TPR-like_helical_dom_sf"/>
</dbReference>
<protein>
    <submittedName>
        <fullName evidence="2">Tetratricopeptide repeat protein</fullName>
    </submittedName>
</protein>